<accession>W0F4Q5</accession>
<dbReference type="Proteomes" id="UP000003586">
    <property type="component" value="Chromosome"/>
</dbReference>
<dbReference type="STRING" id="929713.NIASO_18365"/>
<keyword evidence="3" id="KW-1185">Reference proteome</keyword>
<dbReference type="EMBL" id="CP007035">
    <property type="protein sequence ID" value="AHF17992.1"/>
    <property type="molecule type" value="Genomic_DNA"/>
</dbReference>
<organism evidence="2 3">
    <name type="scientific">Niabella soli DSM 19437</name>
    <dbReference type="NCBI Taxonomy" id="929713"/>
    <lineage>
        <taxon>Bacteria</taxon>
        <taxon>Pseudomonadati</taxon>
        <taxon>Bacteroidota</taxon>
        <taxon>Chitinophagia</taxon>
        <taxon>Chitinophagales</taxon>
        <taxon>Chitinophagaceae</taxon>
        <taxon>Niabella</taxon>
    </lineage>
</organism>
<proteinExistence type="predicted"/>
<evidence type="ECO:0000256" key="1">
    <source>
        <dbReference type="SAM" id="Phobius"/>
    </source>
</evidence>
<dbReference type="eggNOG" id="COG4104">
    <property type="taxonomic scope" value="Bacteria"/>
</dbReference>
<keyword evidence="1" id="KW-0812">Transmembrane</keyword>
<evidence type="ECO:0008006" key="4">
    <source>
        <dbReference type="Google" id="ProtNLM"/>
    </source>
</evidence>
<evidence type="ECO:0000313" key="3">
    <source>
        <dbReference type="Proteomes" id="UP000003586"/>
    </source>
</evidence>
<dbReference type="HOGENOM" id="CLU_048733_0_0_10"/>
<keyword evidence="1" id="KW-1133">Transmembrane helix</keyword>
<feature type="transmembrane region" description="Helical" evidence="1">
    <location>
        <begin position="51"/>
        <end position="71"/>
    </location>
</feature>
<dbReference type="AlphaFoldDB" id="W0F4Q5"/>
<dbReference type="KEGG" id="nso:NIASO_18365"/>
<dbReference type="Pfam" id="PF26363">
    <property type="entry name" value="Phospholipase-like"/>
    <property type="match status" value="1"/>
</dbReference>
<dbReference type="OrthoDB" id="1454494at2"/>
<gene>
    <name evidence="2" type="ORF">NIASO_18365</name>
</gene>
<evidence type="ECO:0000313" key="2">
    <source>
        <dbReference type="EMBL" id="AHF17992.1"/>
    </source>
</evidence>
<reference evidence="2 3" key="1">
    <citation type="submission" date="2013-12" db="EMBL/GenBank/DDBJ databases">
        <authorList>
            <consortium name="DOE Joint Genome Institute"/>
            <person name="Eisen J."/>
            <person name="Huntemann M."/>
            <person name="Han J."/>
            <person name="Chen A."/>
            <person name="Kyrpides N."/>
            <person name="Mavromatis K."/>
            <person name="Markowitz V."/>
            <person name="Palaniappan K."/>
            <person name="Ivanova N."/>
            <person name="Schaumberg A."/>
            <person name="Pati A."/>
            <person name="Liolios K."/>
            <person name="Nordberg H.P."/>
            <person name="Cantor M.N."/>
            <person name="Hua S.X."/>
            <person name="Woyke T."/>
        </authorList>
    </citation>
    <scope>NUCLEOTIDE SEQUENCE [LARGE SCALE GENOMIC DNA]</scope>
    <source>
        <strain evidence="3">DSM 19437</strain>
    </source>
</reference>
<feature type="transmembrane region" description="Helical" evidence="1">
    <location>
        <begin position="77"/>
        <end position="98"/>
    </location>
</feature>
<dbReference type="Gene3D" id="3.40.50.1820">
    <property type="entry name" value="alpha/beta hydrolase"/>
    <property type="match status" value="1"/>
</dbReference>
<name>W0F4Q5_9BACT</name>
<sequence>MGQLYVPEGTWVLCSEGKKIARIQVSSQATIRIDGGKLAATEADRFDGNFVCFKMVAAGAVIGAVVGAAVVASGGSLLAVAAAGAAGAAAGAGVGGIVSSLPSICSLLCKPSDWTVLHPEARFSGKRALLQKATLSCLLGGTVSMKLPNYQESIDMGLLAGESVYKDPDKGEASDDTPYLTQDEKDMIKSYHRLSDKEKRALGLNPKLFGDPSVSDYHADLYKKDGKYVLVFRGTQSLKDAVEDGKQGTGMSSDYYNKSVQLAKEMKKTGLFTSQNTIITGHSLGGGMAATAGGATGFPTYTYNAAGVHDATLNRNNIRRSDMQQVQAYNSNNDPLNQAQDHREMILGNMGWFGGGVMLTGGLPRAAGQRMELDTGKFVLQGQSGGHAAINAVRVLEQEAKKSGGQTVVAKTQ</sequence>
<dbReference type="InterPro" id="IPR029058">
    <property type="entry name" value="AB_hydrolase_fold"/>
</dbReference>
<dbReference type="RefSeq" id="WP_008587986.1">
    <property type="nucleotide sequence ID" value="NZ_CP007035.1"/>
</dbReference>
<protein>
    <recommendedName>
        <fullName evidence="4">DUF4280 domain-containing protein</fullName>
    </recommendedName>
</protein>
<keyword evidence="1" id="KW-0472">Membrane</keyword>
<dbReference type="SUPFAM" id="SSF53474">
    <property type="entry name" value="alpha/beta-Hydrolases"/>
    <property type="match status" value="1"/>
</dbReference>